<gene>
    <name evidence="11" type="ORF">PssvBMR5_gp21</name>
</gene>
<feature type="active site" description="N6-AMP-lysine intermediate" evidence="8">
    <location>
        <position position="39"/>
    </location>
</feature>
<keyword evidence="11" id="KW-0540">Nuclease</keyword>
<evidence type="ECO:0000256" key="1">
    <source>
        <dbReference type="ARBA" id="ARBA00001968"/>
    </source>
</evidence>
<dbReference type="GO" id="GO:0003910">
    <property type="term" value="F:DNA ligase (ATP) activity"/>
    <property type="evidence" value="ECO:0007669"/>
    <property type="project" value="InterPro"/>
</dbReference>
<evidence type="ECO:0000259" key="9">
    <source>
        <dbReference type="Pfam" id="PF01068"/>
    </source>
</evidence>
<comment type="cofactor">
    <cofactor evidence="1">
        <name>a divalent metal cation</name>
        <dbReference type="ChEBI" id="CHEBI:60240"/>
    </cofactor>
</comment>
<evidence type="ECO:0000313" key="12">
    <source>
        <dbReference type="Proteomes" id="UP000501738"/>
    </source>
</evidence>
<dbReference type="Pfam" id="PF01068">
    <property type="entry name" value="DNA_ligase_A_M"/>
    <property type="match status" value="1"/>
</dbReference>
<evidence type="ECO:0000259" key="10">
    <source>
        <dbReference type="Pfam" id="PF17879"/>
    </source>
</evidence>
<keyword evidence="7" id="KW-0234">DNA repair</keyword>
<dbReference type="GO" id="GO:0006281">
    <property type="term" value="P:DNA repair"/>
    <property type="evidence" value="ECO:0007669"/>
    <property type="project" value="UniProtKB-KW"/>
</dbReference>
<dbReference type="EMBL" id="MT104468">
    <property type="protein sequence ID" value="QJD54789.1"/>
    <property type="molecule type" value="Genomic_DNA"/>
</dbReference>
<keyword evidence="5" id="KW-0235">DNA replication</keyword>
<organism evidence="11 12">
    <name type="scientific">Pseudomonas phage MR5</name>
    <dbReference type="NCBI Taxonomy" id="2711172"/>
    <lineage>
        <taxon>Viruses</taxon>
        <taxon>Duplodnaviria</taxon>
        <taxon>Heunggongvirae</taxon>
        <taxon>Uroviricota</taxon>
        <taxon>Caudoviricetes</taxon>
        <taxon>Autographivirales</taxon>
        <taxon>Autoscriptoviridae</taxon>
        <taxon>Krylovirinae</taxon>
        <taxon>Mojovirus</taxon>
        <taxon>Mojovirus MR5</taxon>
    </lineage>
</organism>
<dbReference type="Gene3D" id="3.30.1490.70">
    <property type="match status" value="2"/>
</dbReference>
<dbReference type="PIRSF" id="PIRSF001600">
    <property type="entry name" value="DNA_ligase_phage_T3"/>
    <property type="match status" value="1"/>
</dbReference>
<dbReference type="InterPro" id="IPR012340">
    <property type="entry name" value="NA-bd_OB-fold"/>
</dbReference>
<dbReference type="SUPFAM" id="SSF56091">
    <property type="entry name" value="DNA ligase/mRNA capping enzyme, catalytic domain"/>
    <property type="match status" value="1"/>
</dbReference>
<dbReference type="GO" id="GO:0004519">
    <property type="term" value="F:endonuclease activity"/>
    <property type="evidence" value="ECO:0007669"/>
    <property type="project" value="UniProtKB-KW"/>
</dbReference>
<dbReference type="InterPro" id="IPR041559">
    <property type="entry name" value="DNA_ligase_ATP-dep_T7_C"/>
</dbReference>
<evidence type="ECO:0000256" key="6">
    <source>
        <dbReference type="ARBA" id="ARBA00022763"/>
    </source>
</evidence>
<evidence type="ECO:0000313" key="11">
    <source>
        <dbReference type="EMBL" id="QJD54789.1"/>
    </source>
</evidence>
<protein>
    <recommendedName>
        <fullName evidence="3">DNA ligase</fullName>
    </recommendedName>
</protein>
<sequence>MSKVKPRVLPVKPHRAVDFNEKAIRKVIAERGYVLAGIKVDGMRCLVLKIEGEVMFLTRAGIEIPALARYKEEFGASWLKDWNLTDTMVLDCEVWLPSMSFEEGCGMLRRDEVLPHGLAQFVVLDIISKAQLLAQPVELVASYVNRHASIVGRFTETLVAGYKAGDGGLVVSEALSKVTDFDAIADVYTTVRRMGFEGLVVKDPALAPRNGKVSGFWKVKPGCGADFAPGWEGDGKIIDYVYGDPTKANRGKVVGFRVALEDGTEVNATGLTQAQMDEYTDAISTWGAQGLKAVGGSPFIGRYAEVTAMEKTASGSLRHPSFRRFRDLDSAPGVKA</sequence>
<dbReference type="GO" id="GO:0005524">
    <property type="term" value="F:ATP binding"/>
    <property type="evidence" value="ECO:0007669"/>
    <property type="project" value="InterPro"/>
</dbReference>
<evidence type="ECO:0000256" key="2">
    <source>
        <dbReference type="ARBA" id="ARBA00007572"/>
    </source>
</evidence>
<dbReference type="GO" id="GO:0006310">
    <property type="term" value="P:DNA recombination"/>
    <property type="evidence" value="ECO:0007669"/>
    <property type="project" value="InterPro"/>
</dbReference>
<dbReference type="Pfam" id="PF17879">
    <property type="entry name" value="DNA_ligase_C"/>
    <property type="match status" value="1"/>
</dbReference>
<reference evidence="11 12" key="1">
    <citation type="journal article" date="2020" name="Microb. Biotechnol.">
        <title>Phage biocontrol to combat Pseudomonas syringae pathogens causing disease in cherry.</title>
        <authorList>
            <person name="Rabiey M."/>
            <person name="Roy S.R."/>
            <person name="Holtappels D."/>
            <person name="Franceschetti L."/>
            <person name="Quilty B.J."/>
            <person name="Creeth R."/>
            <person name="Sundin G.W."/>
            <person name="Wagemans J."/>
            <person name="Lavigne R."/>
            <person name="Jackson R.W."/>
        </authorList>
    </citation>
    <scope>NUCLEOTIDE SEQUENCE [LARGE SCALE GENOMIC DNA]</scope>
</reference>
<accession>A0A6M3TCP9</accession>
<evidence type="ECO:0000256" key="5">
    <source>
        <dbReference type="ARBA" id="ARBA00022705"/>
    </source>
</evidence>
<dbReference type="Gene3D" id="2.40.50.140">
    <property type="entry name" value="Nucleic acid-binding proteins"/>
    <property type="match status" value="1"/>
</dbReference>
<name>A0A6M3TCP9_9CAUD</name>
<evidence type="ECO:0000256" key="4">
    <source>
        <dbReference type="ARBA" id="ARBA00022598"/>
    </source>
</evidence>
<comment type="similarity">
    <text evidence="2">Belongs to the ATP-dependent DNA ligase family.</text>
</comment>
<feature type="domain" description="ATP-dependent DNA ligase family profile" evidence="9">
    <location>
        <begin position="23"/>
        <end position="220"/>
    </location>
</feature>
<keyword evidence="11" id="KW-0255">Endonuclease</keyword>
<evidence type="ECO:0000256" key="3">
    <source>
        <dbReference type="ARBA" id="ARBA00013308"/>
    </source>
</evidence>
<dbReference type="InterPro" id="IPR012310">
    <property type="entry name" value="DNA_ligase_ATP-dep_cent"/>
</dbReference>
<keyword evidence="12" id="KW-1185">Reference proteome</keyword>
<dbReference type="PANTHER" id="PTHR47810:SF1">
    <property type="entry name" value="DNA LIGASE B"/>
    <property type="match status" value="1"/>
</dbReference>
<dbReference type="GO" id="GO:0006260">
    <property type="term" value="P:DNA replication"/>
    <property type="evidence" value="ECO:0007669"/>
    <property type="project" value="UniProtKB-KW"/>
</dbReference>
<evidence type="ECO:0000256" key="8">
    <source>
        <dbReference type="PIRSR" id="PIRSR001600-50"/>
    </source>
</evidence>
<dbReference type="InterPro" id="IPR016306">
    <property type="entry name" value="DNA_ligase_T7"/>
</dbReference>
<keyword evidence="4" id="KW-0436">Ligase</keyword>
<dbReference type="PANTHER" id="PTHR47810">
    <property type="entry name" value="DNA LIGASE"/>
    <property type="match status" value="1"/>
</dbReference>
<proteinExistence type="inferred from homology"/>
<dbReference type="GO" id="GO:0003690">
    <property type="term" value="F:double-stranded DNA binding"/>
    <property type="evidence" value="ECO:0007669"/>
    <property type="project" value="InterPro"/>
</dbReference>
<feature type="domain" description="DNA ligase ATP-dependent bacteriophage T7-type C-terminal" evidence="10">
    <location>
        <begin position="231"/>
        <end position="326"/>
    </location>
</feature>
<dbReference type="Proteomes" id="UP000501738">
    <property type="component" value="Segment"/>
</dbReference>
<keyword evidence="11" id="KW-0378">Hydrolase</keyword>
<evidence type="ECO:0000256" key="7">
    <source>
        <dbReference type="ARBA" id="ARBA00023204"/>
    </source>
</evidence>
<dbReference type="InterPro" id="IPR050326">
    <property type="entry name" value="NAD_dep_DNA_ligaseB"/>
</dbReference>
<keyword evidence="6" id="KW-0227">DNA damage</keyword>
<dbReference type="SUPFAM" id="SSF50249">
    <property type="entry name" value="Nucleic acid-binding proteins"/>
    <property type="match status" value="1"/>
</dbReference>
<dbReference type="Gene3D" id="3.30.470.30">
    <property type="entry name" value="DNA ligase/mRNA capping enzyme"/>
    <property type="match status" value="1"/>
</dbReference>